<feature type="domain" description="Kinesin motor" evidence="8">
    <location>
        <begin position="55"/>
        <end position="274"/>
    </location>
</feature>
<evidence type="ECO:0000256" key="3">
    <source>
        <dbReference type="ARBA" id="ARBA00022701"/>
    </source>
</evidence>
<organism evidence="9 10">
    <name type="scientific">Drosophila guanche</name>
    <name type="common">Fruit fly</name>
    <dbReference type="NCBI Taxonomy" id="7266"/>
    <lineage>
        <taxon>Eukaryota</taxon>
        <taxon>Metazoa</taxon>
        <taxon>Ecdysozoa</taxon>
        <taxon>Arthropoda</taxon>
        <taxon>Hexapoda</taxon>
        <taxon>Insecta</taxon>
        <taxon>Pterygota</taxon>
        <taxon>Neoptera</taxon>
        <taxon>Endopterygota</taxon>
        <taxon>Diptera</taxon>
        <taxon>Brachycera</taxon>
        <taxon>Muscomorpha</taxon>
        <taxon>Ephydroidea</taxon>
        <taxon>Drosophilidae</taxon>
        <taxon>Drosophila</taxon>
        <taxon>Sophophora</taxon>
    </lineage>
</organism>
<keyword evidence="7" id="KW-0206">Cytoskeleton</keyword>
<protein>
    <submittedName>
        <fullName evidence="9">Blast:Kinesin-like protein Klp59C</fullName>
    </submittedName>
</protein>
<dbReference type="GO" id="GO:0005874">
    <property type="term" value="C:microtubule"/>
    <property type="evidence" value="ECO:0007669"/>
    <property type="project" value="UniProtKB-KW"/>
</dbReference>
<keyword evidence="10" id="KW-1185">Reference proteome</keyword>
<dbReference type="InterPro" id="IPR027640">
    <property type="entry name" value="Kinesin-like_fam"/>
</dbReference>
<evidence type="ECO:0000256" key="1">
    <source>
        <dbReference type="ARBA" id="ARBA00004245"/>
    </source>
</evidence>
<keyword evidence="3" id="KW-0493">Microtubule</keyword>
<dbReference type="GO" id="GO:0003777">
    <property type="term" value="F:microtubule motor activity"/>
    <property type="evidence" value="ECO:0007669"/>
    <property type="project" value="InterPro"/>
</dbReference>
<dbReference type="Proteomes" id="UP000268350">
    <property type="component" value="Unassembled WGS sequence"/>
</dbReference>
<dbReference type="Gene3D" id="3.40.850.10">
    <property type="entry name" value="Kinesin motor domain"/>
    <property type="match status" value="2"/>
</dbReference>
<dbReference type="Pfam" id="PF00225">
    <property type="entry name" value="Kinesin"/>
    <property type="match status" value="2"/>
</dbReference>
<keyword evidence="2" id="KW-0963">Cytoplasm</keyword>
<evidence type="ECO:0000256" key="2">
    <source>
        <dbReference type="ARBA" id="ARBA00022490"/>
    </source>
</evidence>
<name>A0A3B0JPN2_DROGU</name>
<dbReference type="AlphaFoldDB" id="A0A3B0JPN2"/>
<accession>A0A3B0JPN2</accession>
<feature type="non-terminal residue" evidence="9">
    <location>
        <position position="275"/>
    </location>
</feature>
<evidence type="ECO:0000313" key="9">
    <source>
        <dbReference type="EMBL" id="SPP82352.1"/>
    </source>
</evidence>
<comment type="subcellular location">
    <subcellularLocation>
        <location evidence="1">Cytoplasm</location>
        <location evidence="1">Cytoskeleton</location>
    </subcellularLocation>
</comment>
<dbReference type="GO" id="GO:0007018">
    <property type="term" value="P:microtubule-based movement"/>
    <property type="evidence" value="ECO:0007669"/>
    <property type="project" value="InterPro"/>
</dbReference>
<dbReference type="GO" id="GO:0008017">
    <property type="term" value="F:microtubule binding"/>
    <property type="evidence" value="ECO:0007669"/>
    <property type="project" value="InterPro"/>
</dbReference>
<dbReference type="OrthoDB" id="3176171at2759"/>
<dbReference type="InterPro" id="IPR027417">
    <property type="entry name" value="P-loop_NTPase"/>
</dbReference>
<evidence type="ECO:0000259" key="8">
    <source>
        <dbReference type="SMART" id="SM00129"/>
    </source>
</evidence>
<dbReference type="InterPro" id="IPR036961">
    <property type="entry name" value="Kinesin_motor_dom_sf"/>
</dbReference>
<evidence type="ECO:0000256" key="7">
    <source>
        <dbReference type="ARBA" id="ARBA00023212"/>
    </source>
</evidence>
<dbReference type="PRINTS" id="PR00380">
    <property type="entry name" value="KINESINHEAVY"/>
</dbReference>
<proteinExistence type="predicted"/>
<evidence type="ECO:0000256" key="4">
    <source>
        <dbReference type="ARBA" id="ARBA00022741"/>
    </source>
</evidence>
<dbReference type="GO" id="GO:0007019">
    <property type="term" value="P:microtubule depolymerization"/>
    <property type="evidence" value="ECO:0007669"/>
    <property type="project" value="TreeGrafter"/>
</dbReference>
<dbReference type="InterPro" id="IPR001752">
    <property type="entry name" value="Kinesin_motor_dom"/>
</dbReference>
<dbReference type="SUPFAM" id="SSF52540">
    <property type="entry name" value="P-loop containing nucleoside triphosphate hydrolases"/>
    <property type="match status" value="1"/>
</dbReference>
<sequence length="275" mass="31373">MDLNSIATVIVQRSNGETHMASITRLNGEEDLDFVTVRGDWCCIRSCRRAGPMKANGIVVCVRRHLLNPKELAEREVDVIRVQPPNMLVAHAPRHHVYLERTFNHQNFCFDRIFDEECSNASVDNFTYGQTGSGKTRTIGGSFRGQESERPGSARRDLQFVCSFFEIYNTRIYDLLELGKKQQLRIQEDCHQPIQVKDRCHARALGKTSTNAKSSSSHAIFQIVLRSANSNQALAKFSLIDLPGRQARLTARLARMRRRSSSSCWSSRKVFVRWN</sequence>
<dbReference type="GO" id="GO:0005524">
    <property type="term" value="F:ATP binding"/>
    <property type="evidence" value="ECO:0007669"/>
    <property type="project" value="UniProtKB-KW"/>
</dbReference>
<dbReference type="EMBL" id="OUUW01000006">
    <property type="protein sequence ID" value="SPP82352.1"/>
    <property type="molecule type" value="Genomic_DNA"/>
</dbReference>
<dbReference type="PANTHER" id="PTHR47971:SF8">
    <property type="entry name" value="KINESIN-LIKE PROTEIN"/>
    <property type="match status" value="1"/>
</dbReference>
<reference evidence="10" key="1">
    <citation type="submission" date="2018-01" db="EMBL/GenBank/DDBJ databases">
        <authorList>
            <person name="Alioto T."/>
            <person name="Alioto T."/>
        </authorList>
    </citation>
    <scope>NUCLEOTIDE SEQUENCE [LARGE SCALE GENOMIC DNA]</scope>
</reference>
<keyword evidence="4" id="KW-0547">Nucleotide-binding</keyword>
<dbReference type="STRING" id="7266.A0A3B0JPN2"/>
<evidence type="ECO:0000313" key="10">
    <source>
        <dbReference type="Proteomes" id="UP000268350"/>
    </source>
</evidence>
<dbReference type="PANTHER" id="PTHR47971">
    <property type="entry name" value="KINESIN-RELATED PROTEIN 6"/>
    <property type="match status" value="1"/>
</dbReference>
<keyword evidence="5" id="KW-0067">ATP-binding</keyword>
<gene>
    <name evidence="9" type="ORF">DGUA_6G014194</name>
</gene>
<evidence type="ECO:0000256" key="5">
    <source>
        <dbReference type="ARBA" id="ARBA00022840"/>
    </source>
</evidence>
<evidence type="ECO:0000256" key="6">
    <source>
        <dbReference type="ARBA" id="ARBA00023175"/>
    </source>
</evidence>
<dbReference type="SMART" id="SM00129">
    <property type="entry name" value="KISc"/>
    <property type="match status" value="1"/>
</dbReference>
<keyword evidence="6" id="KW-0505">Motor protein</keyword>